<reference evidence="2 3" key="1">
    <citation type="journal article" date="2018" name="Front. Plant Sci.">
        <title>Red Clover (Trifolium pratense) and Zigzag Clover (T. medium) - A Picture of Genomic Similarities and Differences.</title>
        <authorList>
            <person name="Dluhosova J."/>
            <person name="Istvanek J."/>
            <person name="Nedelnik J."/>
            <person name="Repkova J."/>
        </authorList>
    </citation>
    <scope>NUCLEOTIDE SEQUENCE [LARGE SCALE GENOMIC DNA]</scope>
    <source>
        <strain evidence="3">cv. 10/8</strain>
        <tissue evidence="2">Leaf</tissue>
    </source>
</reference>
<dbReference type="EMBL" id="LXQA010339518">
    <property type="protein sequence ID" value="MCI45097.1"/>
    <property type="molecule type" value="Genomic_DNA"/>
</dbReference>
<keyword evidence="1" id="KW-0812">Transmembrane</keyword>
<sequence>MIGLIIRMLHARQHFVINLMFVLLDNGFLIAVSRILALHAEIGYPIIAGIAIAVVIVAQFERARDLHHVANG</sequence>
<keyword evidence="1" id="KW-1133">Transmembrane helix</keyword>
<organism evidence="2 3">
    <name type="scientific">Trifolium medium</name>
    <dbReference type="NCBI Taxonomy" id="97028"/>
    <lineage>
        <taxon>Eukaryota</taxon>
        <taxon>Viridiplantae</taxon>
        <taxon>Streptophyta</taxon>
        <taxon>Embryophyta</taxon>
        <taxon>Tracheophyta</taxon>
        <taxon>Spermatophyta</taxon>
        <taxon>Magnoliopsida</taxon>
        <taxon>eudicotyledons</taxon>
        <taxon>Gunneridae</taxon>
        <taxon>Pentapetalae</taxon>
        <taxon>rosids</taxon>
        <taxon>fabids</taxon>
        <taxon>Fabales</taxon>
        <taxon>Fabaceae</taxon>
        <taxon>Papilionoideae</taxon>
        <taxon>50 kb inversion clade</taxon>
        <taxon>NPAAA clade</taxon>
        <taxon>Hologalegina</taxon>
        <taxon>IRL clade</taxon>
        <taxon>Trifolieae</taxon>
        <taxon>Trifolium</taxon>
    </lineage>
</organism>
<dbReference type="Proteomes" id="UP000265520">
    <property type="component" value="Unassembled WGS sequence"/>
</dbReference>
<evidence type="ECO:0000313" key="3">
    <source>
        <dbReference type="Proteomes" id="UP000265520"/>
    </source>
</evidence>
<dbReference type="AlphaFoldDB" id="A0A392S9K9"/>
<protein>
    <submittedName>
        <fullName evidence="2">Uncharacterized protein</fullName>
    </submittedName>
</protein>
<comment type="caution">
    <text evidence="2">The sequence shown here is derived from an EMBL/GenBank/DDBJ whole genome shotgun (WGS) entry which is preliminary data.</text>
</comment>
<name>A0A392S9K9_9FABA</name>
<feature type="transmembrane region" description="Helical" evidence="1">
    <location>
        <begin position="15"/>
        <end position="36"/>
    </location>
</feature>
<feature type="transmembrane region" description="Helical" evidence="1">
    <location>
        <begin position="42"/>
        <end position="60"/>
    </location>
</feature>
<evidence type="ECO:0000313" key="2">
    <source>
        <dbReference type="EMBL" id="MCI45097.1"/>
    </source>
</evidence>
<evidence type="ECO:0000256" key="1">
    <source>
        <dbReference type="SAM" id="Phobius"/>
    </source>
</evidence>
<keyword evidence="1" id="KW-0472">Membrane</keyword>
<keyword evidence="3" id="KW-1185">Reference proteome</keyword>
<proteinExistence type="predicted"/>
<feature type="non-terminal residue" evidence="2">
    <location>
        <position position="72"/>
    </location>
</feature>
<accession>A0A392S9K9</accession>